<proteinExistence type="predicted"/>
<dbReference type="Proteomes" id="UP000185161">
    <property type="component" value="Chromosome"/>
</dbReference>
<dbReference type="EMBL" id="CP018820">
    <property type="protein sequence ID" value="APR54240.1"/>
    <property type="molecule type" value="Genomic_DNA"/>
</dbReference>
<keyword evidence="4" id="KW-1185">Reference proteome</keyword>
<reference evidence="4" key="2">
    <citation type="submission" date="2016-12" db="EMBL/GenBank/DDBJ databases">
        <title>Whole genome sequencing of Sphingomonas sp. ABOJV.</title>
        <authorList>
            <person name="Conlan S."/>
            <person name="Thomas P.J."/>
            <person name="Mullikin J."/>
            <person name="Palmore T.N."/>
            <person name="Frank K.M."/>
            <person name="Segre J.A."/>
        </authorList>
    </citation>
    <scope>NUCLEOTIDE SEQUENCE [LARGE SCALE GENOMIC DNA]</scope>
    <source>
        <strain evidence="4">ABOJV</strain>
    </source>
</reference>
<gene>
    <name evidence="2" type="ORF">BRX40_19125</name>
    <name evidence="3" type="ORF">CA257_13535</name>
</gene>
<feature type="chain" id="PRO_5009867430" evidence="1">
    <location>
        <begin position="21"/>
        <end position="91"/>
    </location>
</feature>
<protein>
    <submittedName>
        <fullName evidence="2">Uncharacterized protein</fullName>
    </submittedName>
</protein>
<evidence type="ECO:0000313" key="5">
    <source>
        <dbReference type="Proteomes" id="UP000286681"/>
    </source>
</evidence>
<dbReference type="EMBL" id="QQWO01000010">
    <property type="protein sequence ID" value="RSV02198.1"/>
    <property type="molecule type" value="Genomic_DNA"/>
</dbReference>
<evidence type="ECO:0000256" key="1">
    <source>
        <dbReference type="SAM" id="SignalP"/>
    </source>
</evidence>
<dbReference type="RefSeq" id="WP_066576565.1">
    <property type="nucleotide sequence ID" value="NZ_CP018820.1"/>
</dbReference>
<organism evidence="2 4">
    <name type="scientific">Sphingomonas koreensis</name>
    <dbReference type="NCBI Taxonomy" id="93064"/>
    <lineage>
        <taxon>Bacteria</taxon>
        <taxon>Pseudomonadati</taxon>
        <taxon>Pseudomonadota</taxon>
        <taxon>Alphaproteobacteria</taxon>
        <taxon>Sphingomonadales</taxon>
        <taxon>Sphingomonadaceae</taxon>
        <taxon>Sphingomonas</taxon>
    </lineage>
</organism>
<evidence type="ECO:0000313" key="3">
    <source>
        <dbReference type="EMBL" id="RSV02198.1"/>
    </source>
</evidence>
<reference evidence="3 5" key="3">
    <citation type="submission" date="2018-07" db="EMBL/GenBank/DDBJ databases">
        <title>Genomic and Epidemiologic Investigation of an Indolent Hospital Outbreak.</title>
        <authorList>
            <person name="Johnson R.C."/>
            <person name="Deming C."/>
            <person name="Conlan S."/>
            <person name="Zellmer C.J."/>
            <person name="Michelin A.V."/>
            <person name="Lee-Lin S."/>
            <person name="Thomas P.J."/>
            <person name="Park M."/>
            <person name="Weingarten R.A."/>
            <person name="Less J."/>
            <person name="Dekker J.P."/>
            <person name="Frank K.M."/>
            <person name="Musser K.A."/>
            <person name="Mcquiston J.R."/>
            <person name="Henderson D.K."/>
            <person name="Lau A.F."/>
            <person name="Palmore T.N."/>
            <person name="Segre J.A."/>
        </authorList>
    </citation>
    <scope>NUCLEOTIDE SEQUENCE [LARGE SCALE GENOMIC DNA]</scope>
    <source>
        <strain evidence="3 5">SK-NIH.Env10_0317</strain>
    </source>
</reference>
<evidence type="ECO:0000313" key="4">
    <source>
        <dbReference type="Proteomes" id="UP000185161"/>
    </source>
</evidence>
<keyword evidence="1" id="KW-0732">Signal</keyword>
<dbReference type="KEGG" id="skr:BRX40_19125"/>
<accession>A0A1L6JFH5</accession>
<sequence>MIKTFISAAALSSLPVTAYAGERTFTRDGVTYVYTSEQRGETTVLSGRALPNGASYTLNVRGRKVTGHVGGTPVSFSIAKPLAKKVETAQR</sequence>
<name>A0A1L6JFH5_9SPHN</name>
<evidence type="ECO:0000313" key="2">
    <source>
        <dbReference type="EMBL" id="APR54240.1"/>
    </source>
</evidence>
<dbReference type="Proteomes" id="UP000286681">
    <property type="component" value="Unassembled WGS sequence"/>
</dbReference>
<feature type="signal peptide" evidence="1">
    <location>
        <begin position="1"/>
        <end position="20"/>
    </location>
</feature>
<dbReference type="OrthoDB" id="7572491at2"/>
<reference evidence="2" key="1">
    <citation type="submission" date="2016-12" db="EMBL/GenBank/DDBJ databases">
        <title>Whole genome sequencing of Sphingomonas koreensis.</title>
        <authorList>
            <person name="Conlan S."/>
            <person name="Thomas P.J."/>
            <person name="Mullikin J."/>
            <person name="Palmore T.N."/>
            <person name="Frank K.M."/>
            <person name="Segre J.A."/>
        </authorList>
    </citation>
    <scope>NUCLEOTIDE SEQUENCE</scope>
    <source>
        <strain evidence="2">ABOJV</strain>
    </source>
</reference>
<dbReference type="STRING" id="93064.BRX40_19125"/>
<dbReference type="AlphaFoldDB" id="A0A1L6JFH5"/>
<dbReference type="GeneID" id="44134676"/>